<keyword evidence="3" id="KW-1185">Reference proteome</keyword>
<name>A0A4Y3WPJ1_9PSEU</name>
<sequence length="210" mass="21577">MGRRIGGAGGGSDKGGGAGTFLLAALLAIAVGSGGTSALGIGSAGGGTSASSGARGQPNVSSRQSQAAEARIVARGVQVRARATDDSTNCAAHAYGQVKEYLLEHPCVGMHRASFELRDGRGDVVLVAVSWVDMGDESTAREFHRLVDGSGTGNITELSRERGRYRSVRFTGDIYESRREETVVSNAQAQPVGRGATGLALTSIVTNALR</sequence>
<dbReference type="RefSeq" id="WP_141279234.1">
    <property type="nucleotide sequence ID" value="NZ_BAAARZ010000038.1"/>
</dbReference>
<evidence type="ECO:0000313" key="2">
    <source>
        <dbReference type="EMBL" id="GEC20694.1"/>
    </source>
</evidence>
<dbReference type="EMBL" id="BJNG01000022">
    <property type="protein sequence ID" value="GEC20694.1"/>
    <property type="molecule type" value="Genomic_DNA"/>
</dbReference>
<evidence type="ECO:0000256" key="1">
    <source>
        <dbReference type="SAM" id="MobiDB-lite"/>
    </source>
</evidence>
<gene>
    <name evidence="2" type="ORF">PHY01_29770</name>
</gene>
<dbReference type="Proteomes" id="UP000320338">
    <property type="component" value="Unassembled WGS sequence"/>
</dbReference>
<protein>
    <submittedName>
        <fullName evidence="2">Uncharacterized protein</fullName>
    </submittedName>
</protein>
<organism evidence="2 3">
    <name type="scientific">Pseudonocardia hydrocarbonoxydans</name>
    <dbReference type="NCBI Taxonomy" id="76726"/>
    <lineage>
        <taxon>Bacteria</taxon>
        <taxon>Bacillati</taxon>
        <taxon>Actinomycetota</taxon>
        <taxon>Actinomycetes</taxon>
        <taxon>Pseudonocardiales</taxon>
        <taxon>Pseudonocardiaceae</taxon>
        <taxon>Pseudonocardia</taxon>
    </lineage>
</organism>
<evidence type="ECO:0000313" key="3">
    <source>
        <dbReference type="Proteomes" id="UP000320338"/>
    </source>
</evidence>
<feature type="compositionally biased region" description="Polar residues" evidence="1">
    <location>
        <begin position="58"/>
        <end position="67"/>
    </location>
</feature>
<feature type="region of interest" description="Disordered" evidence="1">
    <location>
        <begin position="43"/>
        <end position="67"/>
    </location>
</feature>
<reference evidence="2 3" key="1">
    <citation type="submission" date="2019-06" db="EMBL/GenBank/DDBJ databases">
        <title>Whole genome shotgun sequence of Pseudonocardia hydrocarbonoxydans NBRC 14498.</title>
        <authorList>
            <person name="Hosoyama A."/>
            <person name="Uohara A."/>
            <person name="Ohji S."/>
            <person name="Ichikawa N."/>
        </authorList>
    </citation>
    <scope>NUCLEOTIDE SEQUENCE [LARGE SCALE GENOMIC DNA]</scope>
    <source>
        <strain evidence="2 3">NBRC 14498</strain>
    </source>
</reference>
<comment type="caution">
    <text evidence="2">The sequence shown here is derived from an EMBL/GenBank/DDBJ whole genome shotgun (WGS) entry which is preliminary data.</text>
</comment>
<accession>A0A4Y3WPJ1</accession>
<proteinExistence type="predicted"/>
<dbReference type="OrthoDB" id="3684512at2"/>
<dbReference type="AlphaFoldDB" id="A0A4Y3WPJ1"/>